<keyword evidence="2" id="KW-1185">Reference proteome</keyword>
<comment type="caution">
    <text evidence="1">The sequence shown here is derived from an EMBL/GenBank/DDBJ whole genome shotgun (WGS) entry which is preliminary data.</text>
</comment>
<gene>
    <name evidence="1" type="ORF">LEP1GSC131_3497</name>
</gene>
<evidence type="ECO:0000313" key="2">
    <source>
        <dbReference type="Proteomes" id="UP000006339"/>
    </source>
</evidence>
<dbReference type="AlphaFoldDB" id="A0A828XXR6"/>
<name>A0A828XXR6_9LEPT</name>
<protein>
    <submittedName>
        <fullName evidence="1">Uncharacterized protein</fullName>
    </submittedName>
</protein>
<accession>A0A828XXR6</accession>
<reference evidence="1" key="1">
    <citation type="submission" date="2012-10" db="EMBL/GenBank/DDBJ databases">
        <authorList>
            <person name="Harkins D.M."/>
            <person name="Durkin A.S."/>
            <person name="Brinkac L.M."/>
            <person name="Selengut J.D."/>
            <person name="Sanka R."/>
            <person name="DePew J."/>
            <person name="Purushe J."/>
            <person name="Picardeau M."/>
            <person name="Werts C."/>
            <person name="Goarant C."/>
            <person name="Vinetz J.M."/>
            <person name="Sutton G.G."/>
            <person name="Nelson W.C."/>
            <person name="Fouts D.E."/>
        </authorList>
    </citation>
    <scope>NUCLEOTIDE SEQUENCE [LARGE SCALE GENOMIC DNA]</scope>
    <source>
        <strain evidence="1">200802841</strain>
    </source>
</reference>
<organism evidence="1 2">
    <name type="scientific">Leptospira kirschneri str. 200802841</name>
    <dbReference type="NCBI Taxonomy" id="1193047"/>
    <lineage>
        <taxon>Bacteria</taxon>
        <taxon>Pseudomonadati</taxon>
        <taxon>Spirochaetota</taxon>
        <taxon>Spirochaetia</taxon>
        <taxon>Leptospirales</taxon>
        <taxon>Leptospiraceae</taxon>
        <taxon>Leptospira</taxon>
    </lineage>
</organism>
<proteinExistence type="predicted"/>
<evidence type="ECO:0000313" key="1">
    <source>
        <dbReference type="EMBL" id="EKO52035.1"/>
    </source>
</evidence>
<sequence length="38" mass="4563">MRTLGGNFFGCFSLEVCQKLKKKEYFFVYSRFLNFLNS</sequence>
<dbReference type="EMBL" id="AKWH02000030">
    <property type="protein sequence ID" value="EKO52035.1"/>
    <property type="molecule type" value="Genomic_DNA"/>
</dbReference>
<dbReference type="Proteomes" id="UP000006339">
    <property type="component" value="Unassembled WGS sequence"/>
</dbReference>